<dbReference type="Pfam" id="PF04122">
    <property type="entry name" value="CW_binding_2"/>
    <property type="match status" value="3"/>
</dbReference>
<evidence type="ECO:0000313" key="3">
    <source>
        <dbReference type="EMBL" id="MBD8047065.1"/>
    </source>
</evidence>
<dbReference type="InterPro" id="IPR014755">
    <property type="entry name" value="Cu-Rt/internalin_Ig-like"/>
</dbReference>
<name>A0ABR8YS39_9CLOT</name>
<keyword evidence="4" id="KW-1185">Reference proteome</keyword>
<dbReference type="PANTHER" id="PTHR30032">
    <property type="entry name" value="N-ACETYLMURAMOYL-L-ALANINE AMIDASE-RELATED"/>
    <property type="match status" value="1"/>
</dbReference>
<keyword evidence="1 2" id="KW-0732">Signal</keyword>
<proteinExistence type="predicted"/>
<feature type="signal peptide" evidence="2">
    <location>
        <begin position="1"/>
        <end position="28"/>
    </location>
</feature>
<comment type="caution">
    <text evidence="3">The sequence shown here is derived from an EMBL/GenBank/DDBJ whole genome shotgun (WGS) entry which is preliminary data.</text>
</comment>
<reference evidence="3 4" key="1">
    <citation type="submission" date="2020-08" db="EMBL/GenBank/DDBJ databases">
        <title>A Genomic Blueprint of the Chicken Gut Microbiome.</title>
        <authorList>
            <person name="Gilroy R."/>
            <person name="Ravi A."/>
            <person name="Getino M."/>
            <person name="Pursley I."/>
            <person name="Horton D.L."/>
            <person name="Alikhan N.-F."/>
            <person name="Baker D."/>
            <person name="Gharbi K."/>
            <person name="Hall N."/>
            <person name="Watson M."/>
            <person name="Adriaenssens E.M."/>
            <person name="Foster-Nyarko E."/>
            <person name="Jarju S."/>
            <person name="Secka A."/>
            <person name="Antonio M."/>
            <person name="Oren A."/>
            <person name="Chaudhuri R."/>
            <person name="La Ragione R.M."/>
            <person name="Hildebrand F."/>
            <person name="Pallen M.J."/>
        </authorList>
    </citation>
    <scope>NUCLEOTIDE SEQUENCE [LARGE SCALE GENOMIC DNA]</scope>
    <source>
        <strain evidence="3 4">N37</strain>
    </source>
</reference>
<dbReference type="Gene3D" id="2.60.40.1220">
    <property type="match status" value="5"/>
</dbReference>
<dbReference type="PANTHER" id="PTHR30032:SF8">
    <property type="entry name" value="GERMINATION-SPECIFIC N-ACETYLMURAMOYL-L-ALANINE AMIDASE"/>
    <property type="match status" value="1"/>
</dbReference>
<accession>A0ABR8YS39</accession>
<dbReference type="InterPro" id="IPR051922">
    <property type="entry name" value="Bact_Sporulation_Assoc"/>
</dbReference>
<evidence type="ECO:0000256" key="1">
    <source>
        <dbReference type="ARBA" id="ARBA00022729"/>
    </source>
</evidence>
<gene>
    <name evidence="3" type="ORF">H9637_08445</name>
</gene>
<dbReference type="EMBL" id="JACSQB010000061">
    <property type="protein sequence ID" value="MBD8047065.1"/>
    <property type="molecule type" value="Genomic_DNA"/>
</dbReference>
<evidence type="ECO:0000256" key="2">
    <source>
        <dbReference type="SAM" id="SignalP"/>
    </source>
</evidence>
<dbReference type="RefSeq" id="WP_191740038.1">
    <property type="nucleotide sequence ID" value="NZ_JACSQB010000061.1"/>
</dbReference>
<evidence type="ECO:0000313" key="4">
    <source>
        <dbReference type="Proteomes" id="UP000627166"/>
    </source>
</evidence>
<dbReference type="Proteomes" id="UP000627166">
    <property type="component" value="Unassembled WGS sequence"/>
</dbReference>
<sequence length="996" mass="110916">MKMKRTLKVLGSLVISAFFLANGTKAFALDYDRIDIKKIYGKDRFSTAVQVSQEGWYYSDYAIVANGLGFADALCSTPLSKAVDGPILLTHDKKLPEATRNEISRLGVKKVYIIGGTGVVSKNVENQIRSMGVQVQRLGGKDRFETSLLIAKEMGKLVYVDNIVIVPGDEKFEGADALSVAPIAGSRNMPMLLASKNEVSPKIKNWIEGMNADNVYVVGQTGAISDKAIKDIASVTKINGKDRFDTNLKVLDEFSYYLEYDRVYTSKAENSSIVDALTTGPLAAKKSSPLLLVGDKLTAAQNKYLSSLASRELVAIGGETPDDVILGLGKLLDKNAASKIKSVTIKEPREIIIEFDGIVKKSKAESKYNYEIPGVRIVRAELLDGYSIVRLTLRDDLTKSKIANLEGTVENILGENMKIRFSKKNSSYDDKVTDNVKPTITGVEVSDISGTSLKRIKIKFSEKVKKADATIIRNYNIKDNKGKEVKITSVSFDSKNEDEVTLVTESVTNINGSYKLEVKGIRDLANNIMNPYGKSISLKDTTKPKVTSFKITNTSNPNIKYINIVFSKELNEASAISKGNYVIKDEKGKSYGNAISKIEFDKYYKDRVTVTINNVSLDGECTIEVKNIKDLSGNAMEPYKDSLSLSLARPNVILPFQIDFVDKNFSNKRIIKVRFDRDMNKTDVKRTSSYLIRQGNIVVPVKKVEYSNTGGQYVATLTTDDFIEEGEYSLQFQGIKDATGVPLNSSPVEISIGDIIRPNIYYPVKVSDIFVKDEDKKDLLTNRKIIEVKFDKSMKASTINNMKANFVIQKDGSNEQVTIRSVKYTDNSNQYIATIVTEDFKFNGDYSIIVNNVTDSSGVKIKKDTTDRFKVTNIKPQIKEIAKGTEEKQLDISFNEMTLDRESAVNINNYVLSAKNSDVKIDISKDIKVDSNKVIVTLTKEFEKGHVYELEVSNVSEVEIDGKKNIMNKEKYTFEYDGEKLINIKQIFKDGIAITK</sequence>
<feature type="chain" id="PRO_5047249388" evidence="2">
    <location>
        <begin position="29"/>
        <end position="996"/>
    </location>
</feature>
<protein>
    <submittedName>
        <fullName evidence="3">Cell wall-binding repeat-containing protein</fullName>
    </submittedName>
</protein>
<dbReference type="Gene3D" id="3.40.50.12090">
    <property type="match status" value="2"/>
</dbReference>
<organism evidence="3 4">
    <name type="scientific">Clostridium faecium</name>
    <dbReference type="NCBI Taxonomy" id="2762223"/>
    <lineage>
        <taxon>Bacteria</taxon>
        <taxon>Bacillati</taxon>
        <taxon>Bacillota</taxon>
        <taxon>Clostridia</taxon>
        <taxon>Eubacteriales</taxon>
        <taxon>Clostridiaceae</taxon>
        <taxon>Clostridium</taxon>
    </lineage>
</organism>
<dbReference type="InterPro" id="IPR007253">
    <property type="entry name" value="Cell_wall-bd_2"/>
</dbReference>